<feature type="non-terminal residue" evidence="1">
    <location>
        <position position="1"/>
    </location>
</feature>
<evidence type="ECO:0000313" key="2">
    <source>
        <dbReference type="Proteomes" id="UP000257109"/>
    </source>
</evidence>
<proteinExistence type="predicted"/>
<dbReference type="OrthoDB" id="1917367at2759"/>
<evidence type="ECO:0008006" key="3">
    <source>
        <dbReference type="Google" id="ProtNLM"/>
    </source>
</evidence>
<gene>
    <name evidence="1" type="ORF">CR513_29499</name>
</gene>
<comment type="caution">
    <text evidence="1">The sequence shown here is derived from an EMBL/GenBank/DDBJ whole genome shotgun (WGS) entry which is preliminary data.</text>
</comment>
<keyword evidence="2" id="KW-1185">Reference proteome</keyword>
<sequence length="102" mass="11793">MDEMASIERNNNWELTKLPKGHKTIGVKWIYKTKLKQNGEVDVKSAFLHGALEEQVFVDHPLAYVKVEQEGKGTTKYGIFYMKGEKSYLLGFTDSDYFRKAQ</sequence>
<protein>
    <recommendedName>
        <fullName evidence="3">Reverse transcriptase Ty1/copia-type domain-containing protein</fullName>
    </recommendedName>
</protein>
<name>A0A371GE82_MUCPR</name>
<dbReference type="Proteomes" id="UP000257109">
    <property type="component" value="Unassembled WGS sequence"/>
</dbReference>
<reference evidence="1" key="1">
    <citation type="submission" date="2018-05" db="EMBL/GenBank/DDBJ databases">
        <title>Draft genome of Mucuna pruriens seed.</title>
        <authorList>
            <person name="Nnadi N.E."/>
            <person name="Vos R."/>
            <person name="Hasami M.H."/>
            <person name="Devisetty U.K."/>
            <person name="Aguiy J.C."/>
        </authorList>
    </citation>
    <scope>NUCLEOTIDE SEQUENCE [LARGE SCALE GENOMIC DNA]</scope>
    <source>
        <strain evidence="1">JCA_2017</strain>
    </source>
</reference>
<organism evidence="1 2">
    <name type="scientific">Mucuna pruriens</name>
    <name type="common">Velvet bean</name>
    <name type="synonym">Dolichos pruriens</name>
    <dbReference type="NCBI Taxonomy" id="157652"/>
    <lineage>
        <taxon>Eukaryota</taxon>
        <taxon>Viridiplantae</taxon>
        <taxon>Streptophyta</taxon>
        <taxon>Embryophyta</taxon>
        <taxon>Tracheophyta</taxon>
        <taxon>Spermatophyta</taxon>
        <taxon>Magnoliopsida</taxon>
        <taxon>eudicotyledons</taxon>
        <taxon>Gunneridae</taxon>
        <taxon>Pentapetalae</taxon>
        <taxon>rosids</taxon>
        <taxon>fabids</taxon>
        <taxon>Fabales</taxon>
        <taxon>Fabaceae</taxon>
        <taxon>Papilionoideae</taxon>
        <taxon>50 kb inversion clade</taxon>
        <taxon>NPAAA clade</taxon>
        <taxon>indigoferoid/millettioid clade</taxon>
        <taxon>Phaseoleae</taxon>
        <taxon>Mucuna</taxon>
    </lineage>
</organism>
<dbReference type="AlphaFoldDB" id="A0A371GE82"/>
<dbReference type="EMBL" id="QJKJ01005825">
    <property type="protein sequence ID" value="RDX88841.1"/>
    <property type="molecule type" value="Genomic_DNA"/>
</dbReference>
<evidence type="ECO:0000313" key="1">
    <source>
        <dbReference type="EMBL" id="RDX88841.1"/>
    </source>
</evidence>
<accession>A0A371GE82</accession>